<evidence type="ECO:0000256" key="1">
    <source>
        <dbReference type="SAM" id="MobiDB-lite"/>
    </source>
</evidence>
<feature type="region of interest" description="Disordered" evidence="1">
    <location>
        <begin position="143"/>
        <end position="175"/>
    </location>
</feature>
<comment type="caution">
    <text evidence="2">The sequence shown here is derived from an EMBL/GenBank/DDBJ whole genome shotgun (WGS) entry which is preliminary data.</text>
</comment>
<feature type="compositionally biased region" description="Polar residues" evidence="1">
    <location>
        <begin position="145"/>
        <end position="161"/>
    </location>
</feature>
<name>A0A1D3D1P9_9EIME</name>
<feature type="compositionally biased region" description="Polar residues" evidence="1">
    <location>
        <begin position="96"/>
        <end position="112"/>
    </location>
</feature>
<dbReference type="EMBL" id="JROU02001110">
    <property type="protein sequence ID" value="OEH77375.1"/>
    <property type="molecule type" value="Genomic_DNA"/>
</dbReference>
<organism evidence="2 3">
    <name type="scientific">Cyclospora cayetanensis</name>
    <dbReference type="NCBI Taxonomy" id="88456"/>
    <lineage>
        <taxon>Eukaryota</taxon>
        <taxon>Sar</taxon>
        <taxon>Alveolata</taxon>
        <taxon>Apicomplexa</taxon>
        <taxon>Conoidasida</taxon>
        <taxon>Coccidia</taxon>
        <taxon>Eucoccidiorida</taxon>
        <taxon>Eimeriorina</taxon>
        <taxon>Eimeriidae</taxon>
        <taxon>Cyclospora</taxon>
    </lineage>
</organism>
<dbReference type="InParanoid" id="A0A1D3D1P9"/>
<proteinExistence type="predicted"/>
<evidence type="ECO:0000313" key="3">
    <source>
        <dbReference type="Proteomes" id="UP000095192"/>
    </source>
</evidence>
<gene>
    <name evidence="2" type="ORF">cyc_05509</name>
</gene>
<dbReference type="AlphaFoldDB" id="A0A1D3D1P9"/>
<protein>
    <submittedName>
        <fullName evidence="2">Uncharacterized protein</fullName>
    </submittedName>
</protein>
<keyword evidence="3" id="KW-1185">Reference proteome</keyword>
<dbReference type="Proteomes" id="UP000095192">
    <property type="component" value="Unassembled WGS sequence"/>
</dbReference>
<feature type="region of interest" description="Disordered" evidence="1">
    <location>
        <begin position="87"/>
        <end position="123"/>
    </location>
</feature>
<evidence type="ECO:0000313" key="2">
    <source>
        <dbReference type="EMBL" id="OEH77375.1"/>
    </source>
</evidence>
<accession>A0A1D3D1P9</accession>
<sequence>MRKRRLASIPRDYVLAGLQGGPDEQKTEMGKKRGRAGCFPSIPMHSPGIRGLAVALWGLLNGRTLAPAAALLVVGFSETLAAATANVEGSRVAQEGSRSTQQGEHASHTSAPPSREGGEIPLDEERKWRVRWADEEGKPLYEIFDSNTKPESNTALQSSKGPSRGILVRPSPEPQSIDWQEPFKIWDFDENPWTPTEDMLEGSVSTLDAIQEAVLPKSIENLQYFPSNIHGLIKLLEAQQEAFERWHAEKVFSQRDAHSGEPVWIHEGRRESAEDSRLFLRAVEKVQSAIDKLPQGGTLDLVLEKARHLFVYGLLVQHKQELHLDAARNQTIVDRISRNNELVAPLLAMHRQEIQESIRNYLEAMREAQSLEIDSAVASPEVLENFESFLTTISLEKLNALAEALHHPTHSANPMRLVVSITSQLNAIGAVLPKLATPEASLQSRFSEMQASNLPELLVLASTLGHAFSRISSERDKLVQVLVAAAEEFALATREAAVEQSKAQKYEDAITNRLEAIRAMRPLIDKARELALQGVRLVMKEEVPIGILSALRIENELLWARYSISCKL</sequence>
<reference evidence="2 3" key="1">
    <citation type="journal article" date="2016" name="BMC Genomics">
        <title>Comparative genomics reveals Cyclospora cayetanensis possesses coccidia-like metabolism and invasion components but unique surface antigens.</title>
        <authorList>
            <person name="Liu S."/>
            <person name="Wang L."/>
            <person name="Zheng H."/>
            <person name="Xu Z."/>
            <person name="Roellig D.M."/>
            <person name="Li N."/>
            <person name="Frace M.A."/>
            <person name="Tang K."/>
            <person name="Arrowood M.J."/>
            <person name="Moss D.M."/>
            <person name="Zhang L."/>
            <person name="Feng Y."/>
            <person name="Xiao L."/>
        </authorList>
    </citation>
    <scope>NUCLEOTIDE SEQUENCE [LARGE SCALE GENOMIC DNA]</scope>
    <source>
        <strain evidence="2 3">CHN_HEN01</strain>
    </source>
</reference>
<dbReference type="VEuPathDB" id="ToxoDB:cyc_05509"/>